<sequence length="56" mass="6323">MSTPIPVFDRRPWRRSTAGSFCRAAKGRSKMREVVFRATVPSLDQSRAIAPVGRYV</sequence>
<dbReference type="Proteomes" id="UP000295083">
    <property type="component" value="Unassembled WGS sequence"/>
</dbReference>
<organism evidence="1 2">
    <name type="scientific">Colletotrichum spinosum</name>
    <dbReference type="NCBI Taxonomy" id="1347390"/>
    <lineage>
        <taxon>Eukaryota</taxon>
        <taxon>Fungi</taxon>
        <taxon>Dikarya</taxon>
        <taxon>Ascomycota</taxon>
        <taxon>Pezizomycotina</taxon>
        <taxon>Sordariomycetes</taxon>
        <taxon>Hypocreomycetidae</taxon>
        <taxon>Glomerellales</taxon>
        <taxon>Glomerellaceae</taxon>
        <taxon>Colletotrichum</taxon>
        <taxon>Colletotrichum orbiculare species complex</taxon>
    </lineage>
</organism>
<keyword evidence="2" id="KW-1185">Reference proteome</keyword>
<dbReference type="EMBL" id="QAPG01000108">
    <property type="protein sequence ID" value="TDZ31235.1"/>
    <property type="molecule type" value="Genomic_DNA"/>
</dbReference>
<evidence type="ECO:0000313" key="2">
    <source>
        <dbReference type="Proteomes" id="UP000295083"/>
    </source>
</evidence>
<comment type="caution">
    <text evidence="1">The sequence shown here is derived from an EMBL/GenBank/DDBJ whole genome shotgun (WGS) entry which is preliminary data.</text>
</comment>
<evidence type="ECO:0000313" key="1">
    <source>
        <dbReference type="EMBL" id="TDZ31235.1"/>
    </source>
</evidence>
<reference evidence="1 2" key="1">
    <citation type="submission" date="2018-11" db="EMBL/GenBank/DDBJ databases">
        <title>Genome sequence and assembly of Colletotrichum spinosum.</title>
        <authorList>
            <person name="Gan P."/>
            <person name="Shirasu K."/>
        </authorList>
    </citation>
    <scope>NUCLEOTIDE SEQUENCE [LARGE SCALE GENOMIC DNA]</scope>
    <source>
        <strain evidence="1 2">CBS 515.97</strain>
    </source>
</reference>
<name>A0A4R8Q7W6_9PEZI</name>
<protein>
    <submittedName>
        <fullName evidence="1">Uncharacterized protein</fullName>
    </submittedName>
</protein>
<gene>
    <name evidence="1" type="ORF">C8035_v005294</name>
</gene>
<proteinExistence type="predicted"/>
<accession>A0A4R8Q7W6</accession>
<dbReference type="AlphaFoldDB" id="A0A4R8Q7W6"/>